<dbReference type="AlphaFoldDB" id="A0A183E7Q8"/>
<feature type="region of interest" description="Disordered" evidence="1">
    <location>
        <begin position="58"/>
        <end position="77"/>
    </location>
</feature>
<protein>
    <submittedName>
        <fullName evidence="2">FAS1 domain-containing protein</fullName>
    </submittedName>
</protein>
<accession>A0A183E7Q8</accession>
<evidence type="ECO:0000313" key="2">
    <source>
        <dbReference type="WBParaSite" id="GPUH_0001702101-mRNA-1"/>
    </source>
</evidence>
<feature type="compositionally biased region" description="Basic and acidic residues" evidence="1">
    <location>
        <begin position="58"/>
        <end position="71"/>
    </location>
</feature>
<reference evidence="2" key="1">
    <citation type="submission" date="2016-06" db="UniProtKB">
        <authorList>
            <consortium name="WormBaseParasite"/>
        </authorList>
    </citation>
    <scope>IDENTIFICATION</scope>
</reference>
<feature type="region of interest" description="Disordered" evidence="1">
    <location>
        <begin position="1"/>
        <end position="25"/>
    </location>
</feature>
<sequence>LNSSEVEHVNEHEQRELSTDEGAAAPSSHTRIIALHLMPNVAYSDVVNVKGTTLNSSEVEHVNEHEQRELSTDEGAAAPSSHSRIIALHLMPNVAYNFEDAKRRIMPLFERPYNTKEENDLRLALRLDLKATNMNQSVLYLGTAVFPFFWGDQGFYNTPPFTIKAFTIHVTK</sequence>
<dbReference type="WBParaSite" id="GPUH_0001702101-mRNA-1">
    <property type="protein sequence ID" value="GPUH_0001702101-mRNA-1"/>
    <property type="gene ID" value="GPUH_0001702101"/>
</dbReference>
<name>A0A183E7Q8_9BILA</name>
<feature type="compositionally biased region" description="Basic and acidic residues" evidence="1">
    <location>
        <begin position="1"/>
        <end position="18"/>
    </location>
</feature>
<proteinExistence type="predicted"/>
<organism evidence="2">
    <name type="scientific">Gongylonema pulchrum</name>
    <dbReference type="NCBI Taxonomy" id="637853"/>
    <lineage>
        <taxon>Eukaryota</taxon>
        <taxon>Metazoa</taxon>
        <taxon>Ecdysozoa</taxon>
        <taxon>Nematoda</taxon>
        <taxon>Chromadorea</taxon>
        <taxon>Rhabditida</taxon>
        <taxon>Spirurina</taxon>
        <taxon>Spiruromorpha</taxon>
        <taxon>Spiruroidea</taxon>
        <taxon>Gongylonematidae</taxon>
        <taxon>Gongylonema</taxon>
    </lineage>
</organism>
<evidence type="ECO:0000256" key="1">
    <source>
        <dbReference type="SAM" id="MobiDB-lite"/>
    </source>
</evidence>